<organism evidence="1 2">
    <name type="scientific">Zhongshania borealis</name>
    <dbReference type="NCBI Taxonomy" id="889488"/>
    <lineage>
        <taxon>Bacteria</taxon>
        <taxon>Pseudomonadati</taxon>
        <taxon>Pseudomonadota</taxon>
        <taxon>Gammaproteobacteria</taxon>
        <taxon>Cellvibrionales</taxon>
        <taxon>Spongiibacteraceae</taxon>
        <taxon>Zhongshania</taxon>
    </lineage>
</organism>
<accession>A0ABP7W8L7</accession>
<dbReference type="RefSeq" id="WP_344931949.1">
    <property type="nucleotide sequence ID" value="NZ_BAABDM010000001.1"/>
</dbReference>
<evidence type="ECO:0000313" key="2">
    <source>
        <dbReference type="Proteomes" id="UP001500392"/>
    </source>
</evidence>
<dbReference type="PANTHER" id="PTHR33639">
    <property type="entry name" value="THIOL-DISULFIDE OXIDOREDUCTASE DCC"/>
    <property type="match status" value="1"/>
</dbReference>
<dbReference type="EMBL" id="BAABDM010000001">
    <property type="protein sequence ID" value="GAA4083658.1"/>
    <property type="molecule type" value="Genomic_DNA"/>
</dbReference>
<dbReference type="Proteomes" id="UP001500392">
    <property type="component" value="Unassembled WGS sequence"/>
</dbReference>
<name>A0ABP7W8L7_9GAMM</name>
<protein>
    <submittedName>
        <fullName evidence="1">Thiol-disulfide oxidoreductase DCC family protein</fullName>
    </submittedName>
</protein>
<comment type="caution">
    <text evidence="1">The sequence shown here is derived from an EMBL/GenBank/DDBJ whole genome shotgun (WGS) entry which is preliminary data.</text>
</comment>
<evidence type="ECO:0000313" key="1">
    <source>
        <dbReference type="EMBL" id="GAA4083658.1"/>
    </source>
</evidence>
<dbReference type="PANTHER" id="PTHR33639:SF2">
    <property type="entry name" value="DUF393 DOMAIN-CONTAINING PROTEIN"/>
    <property type="match status" value="1"/>
</dbReference>
<dbReference type="InterPro" id="IPR052927">
    <property type="entry name" value="DCC_oxidoreductase"/>
</dbReference>
<dbReference type="Pfam" id="PF04134">
    <property type="entry name" value="DCC1-like"/>
    <property type="match status" value="1"/>
</dbReference>
<gene>
    <name evidence="1" type="ORF">GCM10022414_03000</name>
</gene>
<sequence>MSDNRMTVPPRFLVPDDKLVVFDGVCKFCHFWSRFIIRFDSSQGIKLATVQSPVGHALFEHYGLPNREIESVYYFADGQVFDKSDAVLHIIKKLPWPWRPLRIFSVIPRPVRDALYDLIARNRYRLFGRYEQCPLPTAAQQARYFVLR</sequence>
<reference evidence="2" key="1">
    <citation type="journal article" date="2019" name="Int. J. Syst. Evol. Microbiol.">
        <title>The Global Catalogue of Microorganisms (GCM) 10K type strain sequencing project: providing services to taxonomists for standard genome sequencing and annotation.</title>
        <authorList>
            <consortium name="The Broad Institute Genomics Platform"/>
            <consortium name="The Broad Institute Genome Sequencing Center for Infectious Disease"/>
            <person name="Wu L."/>
            <person name="Ma J."/>
        </authorList>
    </citation>
    <scope>NUCLEOTIDE SEQUENCE [LARGE SCALE GENOMIC DNA]</scope>
    <source>
        <strain evidence="2">JCM 17304</strain>
    </source>
</reference>
<dbReference type="InterPro" id="IPR007263">
    <property type="entry name" value="DCC1-like"/>
</dbReference>
<keyword evidence="2" id="KW-1185">Reference proteome</keyword>
<proteinExistence type="predicted"/>